<sequence>SARSTVSVIGDILGRALSNLHGLLRMPYGCGEQNMAILSPNIYILQYLENTEQLTSAIRERATGFLKSGYQRQMNYRHISGAYSTFGHGDENTWLTAFVLRSFGKAQKYIFIDPQIIQSAKEWLIRRRDSDGCFIQQGRLFNNRMKGGVNDNVTMTAYITASLLELETPVTVTAVSLFLRILDFFLINFCWSHLHWSQSASADDSDSLAVEISSYVLLAALTADSLTSADLGFANRIVSWLVKQQNAYGGFSSTQDTVVALQALSLYATKVFSSDGSSTVTVQSAGDTHHFDVNQDNKLLYQEKQLQNVPAKYSIEAKGSACVSVQVAQFYNIPTPTEAKTLSIDAKFEGDCKTLEQNFILNFTVKYGGPQETTNMLIVDIKILSGFTADTSMVRLGKYVERVDTKEDHVIVYLTEIPKHISINYKMQMKQVLPVKNLKPAVVKVYDYYQTSKILF</sequence>
<evidence type="ECO:0000313" key="4">
    <source>
        <dbReference type="Proteomes" id="UP000472260"/>
    </source>
</evidence>
<dbReference type="InterPro" id="IPR050473">
    <property type="entry name" value="A2M/Complement_sys"/>
</dbReference>
<protein>
    <recommendedName>
        <fullName evidence="2">Alpha-macroglobulin receptor-binding domain-containing protein</fullName>
    </recommendedName>
</protein>
<dbReference type="PANTHER" id="PTHR11412:SF150">
    <property type="entry name" value="ALPHA-2-MACROGLOBULIN-RELATED"/>
    <property type="match status" value="1"/>
</dbReference>
<reference evidence="3" key="2">
    <citation type="submission" date="2025-09" db="UniProtKB">
        <authorList>
            <consortium name="Ensembl"/>
        </authorList>
    </citation>
    <scope>IDENTIFICATION</scope>
</reference>
<dbReference type="GO" id="GO:0005615">
    <property type="term" value="C:extracellular space"/>
    <property type="evidence" value="ECO:0007669"/>
    <property type="project" value="InterPro"/>
</dbReference>
<dbReference type="Gene3D" id="1.50.10.20">
    <property type="match status" value="2"/>
</dbReference>
<dbReference type="Ensembl" id="ENSSANT00000001634.1">
    <property type="protein sequence ID" value="ENSSANP00000001502.1"/>
    <property type="gene ID" value="ENSSANG00000000901.1"/>
</dbReference>
<dbReference type="SMART" id="SM01361">
    <property type="entry name" value="A2M_recep"/>
    <property type="match status" value="1"/>
</dbReference>
<reference evidence="3" key="1">
    <citation type="submission" date="2025-08" db="UniProtKB">
        <authorList>
            <consortium name="Ensembl"/>
        </authorList>
    </citation>
    <scope>IDENTIFICATION</scope>
</reference>
<dbReference type="InterPro" id="IPR008930">
    <property type="entry name" value="Terpenoid_cyclase/PrenylTrfase"/>
</dbReference>
<dbReference type="AlphaFoldDB" id="A0A671K4E8"/>
<dbReference type="SUPFAM" id="SSF48239">
    <property type="entry name" value="Terpenoid cyclases/Protein prenyltransferases"/>
    <property type="match status" value="1"/>
</dbReference>
<dbReference type="Pfam" id="PF07677">
    <property type="entry name" value="A2M_recep"/>
    <property type="match status" value="1"/>
</dbReference>
<dbReference type="Gene3D" id="2.60.120.1540">
    <property type="match status" value="1"/>
</dbReference>
<evidence type="ECO:0000313" key="3">
    <source>
        <dbReference type="Ensembl" id="ENSSANP00000001502.1"/>
    </source>
</evidence>
<accession>A0A671K4E8</accession>
<dbReference type="InterPro" id="IPR036595">
    <property type="entry name" value="A-macroglobulin_rcpt-bd_sf"/>
</dbReference>
<keyword evidence="1" id="KW-1015">Disulfide bond</keyword>
<dbReference type="Pfam" id="PF07678">
    <property type="entry name" value="TED_complement"/>
    <property type="match status" value="2"/>
</dbReference>
<feature type="domain" description="Alpha-macroglobulin receptor-binding" evidence="2">
    <location>
        <begin position="374"/>
        <end position="456"/>
    </location>
</feature>
<name>A0A671K4E8_9TELE</name>
<dbReference type="SUPFAM" id="SSF49410">
    <property type="entry name" value="Alpha-macroglobulin receptor domain"/>
    <property type="match status" value="1"/>
</dbReference>
<dbReference type="InterPro" id="IPR019742">
    <property type="entry name" value="MacrogloblnA2_CS"/>
</dbReference>
<dbReference type="Gene3D" id="2.60.40.690">
    <property type="entry name" value="Alpha-macroglobulin, receptor-binding domain"/>
    <property type="match status" value="1"/>
</dbReference>
<dbReference type="PROSITE" id="PS00477">
    <property type="entry name" value="ALPHA_2_MACROGLOBULIN"/>
    <property type="match status" value="1"/>
</dbReference>
<evidence type="ECO:0000259" key="2">
    <source>
        <dbReference type="SMART" id="SM01361"/>
    </source>
</evidence>
<organism evidence="3 4">
    <name type="scientific">Sinocyclocheilus anshuiensis</name>
    <dbReference type="NCBI Taxonomy" id="1608454"/>
    <lineage>
        <taxon>Eukaryota</taxon>
        <taxon>Metazoa</taxon>
        <taxon>Chordata</taxon>
        <taxon>Craniata</taxon>
        <taxon>Vertebrata</taxon>
        <taxon>Euteleostomi</taxon>
        <taxon>Actinopterygii</taxon>
        <taxon>Neopterygii</taxon>
        <taxon>Teleostei</taxon>
        <taxon>Ostariophysi</taxon>
        <taxon>Cypriniformes</taxon>
        <taxon>Cyprinidae</taxon>
        <taxon>Cyprininae</taxon>
        <taxon>Sinocyclocheilus</taxon>
    </lineage>
</organism>
<proteinExistence type="predicted"/>
<dbReference type="Proteomes" id="UP000472260">
    <property type="component" value="Unassembled WGS sequence"/>
</dbReference>
<dbReference type="InterPro" id="IPR011626">
    <property type="entry name" value="Alpha-macroglobulin_TED"/>
</dbReference>
<dbReference type="InterPro" id="IPR009048">
    <property type="entry name" value="A-macroglobulin_rcpt-bd"/>
</dbReference>
<evidence type="ECO:0000256" key="1">
    <source>
        <dbReference type="ARBA" id="ARBA00023157"/>
    </source>
</evidence>
<dbReference type="SMART" id="SM01419">
    <property type="entry name" value="Thiol-ester_cl"/>
    <property type="match status" value="1"/>
</dbReference>
<dbReference type="InterPro" id="IPR047565">
    <property type="entry name" value="Alpha-macroglob_thiol-ester_cl"/>
</dbReference>
<dbReference type="PANTHER" id="PTHR11412">
    <property type="entry name" value="MACROGLOBULIN / COMPLEMENT"/>
    <property type="match status" value="1"/>
</dbReference>
<keyword evidence="4" id="KW-1185">Reference proteome</keyword>